<comment type="caution">
    <text evidence="2">The sequence shown here is derived from an EMBL/GenBank/DDBJ whole genome shotgun (WGS) entry which is preliminary data.</text>
</comment>
<evidence type="ECO:0000256" key="1">
    <source>
        <dbReference type="SAM" id="Phobius"/>
    </source>
</evidence>
<name>A0A9P7K094_9AGAM</name>
<keyword evidence="1" id="KW-0812">Transmembrane</keyword>
<accession>A0A9P7K094</accession>
<protein>
    <submittedName>
        <fullName evidence="2">Uncharacterized protein</fullName>
    </submittedName>
</protein>
<organism evidence="2 3">
    <name type="scientific">Suillus discolor</name>
    <dbReference type="NCBI Taxonomy" id="1912936"/>
    <lineage>
        <taxon>Eukaryota</taxon>
        <taxon>Fungi</taxon>
        <taxon>Dikarya</taxon>
        <taxon>Basidiomycota</taxon>
        <taxon>Agaricomycotina</taxon>
        <taxon>Agaricomycetes</taxon>
        <taxon>Agaricomycetidae</taxon>
        <taxon>Boletales</taxon>
        <taxon>Suillineae</taxon>
        <taxon>Suillaceae</taxon>
        <taxon>Suillus</taxon>
    </lineage>
</organism>
<keyword evidence="1" id="KW-1133">Transmembrane helix</keyword>
<feature type="transmembrane region" description="Helical" evidence="1">
    <location>
        <begin position="32"/>
        <end position="54"/>
    </location>
</feature>
<reference evidence="2" key="1">
    <citation type="journal article" date="2020" name="New Phytol.">
        <title>Comparative genomics reveals dynamic genome evolution in host specialist ectomycorrhizal fungi.</title>
        <authorList>
            <person name="Lofgren L.A."/>
            <person name="Nguyen N.H."/>
            <person name="Vilgalys R."/>
            <person name="Ruytinx J."/>
            <person name="Liao H.L."/>
            <person name="Branco S."/>
            <person name="Kuo A."/>
            <person name="LaButti K."/>
            <person name="Lipzen A."/>
            <person name="Andreopoulos W."/>
            <person name="Pangilinan J."/>
            <person name="Riley R."/>
            <person name="Hundley H."/>
            <person name="Na H."/>
            <person name="Barry K."/>
            <person name="Grigoriev I.V."/>
            <person name="Stajich J.E."/>
            <person name="Kennedy P.G."/>
        </authorList>
    </citation>
    <scope>NUCLEOTIDE SEQUENCE</scope>
    <source>
        <strain evidence="2">FC423</strain>
    </source>
</reference>
<gene>
    <name evidence="2" type="ORF">F5147DRAFT_664321</name>
</gene>
<sequence>MISCNMICGVALSSIILHSALSRCSRVQAFGSAYFLAEFIILDMPLLLSMTLFAEASGALSSTTRTDGLSPSY</sequence>
<keyword evidence="1" id="KW-0472">Membrane</keyword>
<dbReference type="RefSeq" id="XP_041299321.1">
    <property type="nucleotide sequence ID" value="XM_041434992.1"/>
</dbReference>
<dbReference type="GeneID" id="64697251"/>
<dbReference type="EMBL" id="JABBWM010000002">
    <property type="protein sequence ID" value="KAG2119495.1"/>
    <property type="molecule type" value="Genomic_DNA"/>
</dbReference>
<proteinExistence type="predicted"/>
<evidence type="ECO:0000313" key="2">
    <source>
        <dbReference type="EMBL" id="KAG2119495.1"/>
    </source>
</evidence>
<keyword evidence="3" id="KW-1185">Reference proteome</keyword>
<evidence type="ECO:0000313" key="3">
    <source>
        <dbReference type="Proteomes" id="UP000823399"/>
    </source>
</evidence>
<dbReference type="Proteomes" id="UP000823399">
    <property type="component" value="Unassembled WGS sequence"/>
</dbReference>
<dbReference type="OrthoDB" id="15270at2759"/>
<dbReference type="AlphaFoldDB" id="A0A9P7K094"/>